<evidence type="ECO:0000313" key="1">
    <source>
        <dbReference type="EMBL" id="RGP52728.1"/>
    </source>
</evidence>
<gene>
    <name evidence="1" type="ORF">ASB58_18240</name>
</gene>
<organism evidence="1 2">
    <name type="scientific">Pseudomonas abyssi</name>
    <dbReference type="NCBI Taxonomy" id="170540"/>
    <lineage>
        <taxon>Bacteria</taxon>
        <taxon>Pseudomonadati</taxon>
        <taxon>Pseudomonadota</taxon>
        <taxon>Gammaproteobacteria</taxon>
        <taxon>Pseudomonadales</taxon>
        <taxon>Pseudomonadaceae</taxon>
        <taxon>Pseudomonas</taxon>
    </lineage>
</organism>
<reference evidence="1 2" key="1">
    <citation type="journal article" date="2018" name="Syst. Appl. Microbiol.">
        <title>Pseudomonas gallaeciensis sp. nov., isolated from crude-oil-contaminated intertidal sand samples after the Prestige oil spill.</title>
        <authorList>
            <person name="Mulet M."/>
            <person name="Sanchez D."/>
            <person name="Rodriguez A.C."/>
            <person name="Nogales B."/>
            <person name="Bosch R."/>
            <person name="Busquets A."/>
            <person name="Gomila M."/>
            <person name="Lalucat J."/>
            <person name="Garcia-Valdes E."/>
        </authorList>
    </citation>
    <scope>NUCLEOTIDE SEQUENCE [LARGE SCALE GENOMIC DNA]</scope>
    <source>
        <strain evidence="1 2">V113</strain>
    </source>
</reference>
<name>A0A395QXX6_9PSED</name>
<dbReference type="Proteomes" id="UP000265411">
    <property type="component" value="Unassembled WGS sequence"/>
</dbReference>
<comment type="caution">
    <text evidence="1">The sequence shown here is derived from an EMBL/GenBank/DDBJ whole genome shotgun (WGS) entry which is preliminary data.</text>
</comment>
<sequence length="105" mass="12168">MGNLLALYLHRLKNDISVWLINLWQPSQSAASLCTQYWGTSVTSKRIINLITIKPNIESISTWPHKIHRRITKMPIIYMPHVTEHPFAENCNILPKQIIFHTIAP</sequence>
<keyword evidence="2" id="KW-1185">Reference proteome</keyword>
<proteinExistence type="predicted"/>
<evidence type="ECO:0000313" key="2">
    <source>
        <dbReference type="Proteomes" id="UP000265411"/>
    </source>
</evidence>
<dbReference type="EMBL" id="LMAZ01000010">
    <property type="protein sequence ID" value="RGP52728.1"/>
    <property type="molecule type" value="Genomic_DNA"/>
</dbReference>
<protein>
    <submittedName>
        <fullName evidence="1">Uncharacterized protein</fullName>
    </submittedName>
</protein>
<dbReference type="AlphaFoldDB" id="A0A395QXX6"/>
<accession>A0A395QXX6</accession>